<sequence length="752" mass="83175">MNRLMIGVCELSIFSFLLLLEPSFAAAANTITQTQPIRDGETIISASNLFELGFFNTNNSTNRYVGIWFHKIPEQTVVWVANSESPVADSSGYFTIGNDGNLVVLDGKQNTHWSTNASVASKDITSATLSDNGNLVLREGNSGLVLWQSFDHPSNTLLPGMKIGLNLKTGERQMLRSWKNGNDPAPGIFSLGVDQHDSEQFFIWKRLVPYWRSGHWNGQTFNKIPGAYKGFLFYFISGRGGEEGEEVYFEYTAMYNNTRLVMDTSGQLTCQVWYDASKSWGLAWVQPRDSCSIYAACGAYGICNNHNNPICKCMRGFEPASPSNWNSGNWSAGCVRKAQLECWNKDGFLSMGRIKIPDGETSAIAKSAEECRAQCVINCSCSAYAYANTSSGAGSSCLVWYGRLMDAGDLTVEEKDDGARYVYIRVAASELSSNKRRRLLVILIVSLVVVSLIFGTTIYCFIKMTKKKGNRAKTLKISEVAEGKTTEEEEMKECELCNSRAKMYCESDQASLCCRCDAKVHSANFLVARHSRTLLCHTCQSPTPWKASGPSFGPTFSVCNRCFSRSGQRPEIQHQEEEEDDEEEGDGENEEEEDDLEDVDDDQTDDDDDDEEEEDGENQVVPWSVTPPPLPSSSSSEDGEDSSSSVGRSTADRSLKRTRENADLSSQDDLGCTSSRRRGGEEEEETSLGCFRPSKRKATVGSDSKSALIDSLQRFQKVCDEDDEGDVIHISKLSGGRRAVDLVDTDTHSPSI</sequence>
<proteinExistence type="predicted"/>
<protein>
    <submittedName>
        <fullName evidence="1">Uncharacterized protein</fullName>
    </submittedName>
</protein>
<organism evidence="1 2">
    <name type="scientific">Persea americana</name>
    <name type="common">Avocado</name>
    <dbReference type="NCBI Taxonomy" id="3435"/>
    <lineage>
        <taxon>Eukaryota</taxon>
        <taxon>Viridiplantae</taxon>
        <taxon>Streptophyta</taxon>
        <taxon>Embryophyta</taxon>
        <taxon>Tracheophyta</taxon>
        <taxon>Spermatophyta</taxon>
        <taxon>Magnoliopsida</taxon>
        <taxon>Magnoliidae</taxon>
        <taxon>Laurales</taxon>
        <taxon>Lauraceae</taxon>
        <taxon>Persea</taxon>
    </lineage>
</organism>
<evidence type="ECO:0000313" key="1">
    <source>
        <dbReference type="EMBL" id="KAJ8622356.1"/>
    </source>
</evidence>
<name>A0ACC2KMR7_PERAE</name>
<accession>A0ACC2KMR7</accession>
<dbReference type="Proteomes" id="UP001234297">
    <property type="component" value="Chromosome 10"/>
</dbReference>
<dbReference type="EMBL" id="CM056818">
    <property type="protein sequence ID" value="KAJ8622356.1"/>
    <property type="molecule type" value="Genomic_DNA"/>
</dbReference>
<gene>
    <name evidence="1" type="ORF">MRB53_030885</name>
</gene>
<reference evidence="1 2" key="1">
    <citation type="journal article" date="2022" name="Hortic Res">
        <title>A haplotype resolved chromosomal level avocado genome allows analysis of novel avocado genes.</title>
        <authorList>
            <person name="Nath O."/>
            <person name="Fletcher S.J."/>
            <person name="Hayward A."/>
            <person name="Shaw L.M."/>
            <person name="Masouleh A.K."/>
            <person name="Furtado A."/>
            <person name="Henry R.J."/>
            <person name="Mitter N."/>
        </authorList>
    </citation>
    <scope>NUCLEOTIDE SEQUENCE [LARGE SCALE GENOMIC DNA]</scope>
    <source>
        <strain evidence="2">cv. Hass</strain>
    </source>
</reference>
<evidence type="ECO:0000313" key="2">
    <source>
        <dbReference type="Proteomes" id="UP001234297"/>
    </source>
</evidence>
<comment type="caution">
    <text evidence="1">The sequence shown here is derived from an EMBL/GenBank/DDBJ whole genome shotgun (WGS) entry which is preliminary data.</text>
</comment>
<keyword evidence="2" id="KW-1185">Reference proteome</keyword>